<feature type="compositionally biased region" description="Basic and acidic residues" evidence="1">
    <location>
        <begin position="105"/>
        <end position="115"/>
    </location>
</feature>
<accession>A0A915KZ47</accession>
<feature type="region of interest" description="Disordered" evidence="1">
    <location>
        <begin position="64"/>
        <end position="137"/>
    </location>
</feature>
<proteinExistence type="predicted"/>
<keyword evidence="2" id="KW-1185">Reference proteome</keyword>
<name>A0A915KZ47_ROMCU</name>
<reference evidence="3" key="1">
    <citation type="submission" date="2022-11" db="UniProtKB">
        <authorList>
            <consortium name="WormBaseParasite"/>
        </authorList>
    </citation>
    <scope>IDENTIFICATION</scope>
</reference>
<sequence>MKLKGVVKHTIIKKHKGVVYQAYSIRKRVNQRATIGWKKNYGRKRRQLTMDNNLRKENTMKLANCSGLRQPPGVKISSLDEQRSQRWPTTPGLQTQRPVVWAQSSRDEPKAEHPQAARRQSRILRLGDVSKQWIDPS</sequence>
<feature type="compositionally biased region" description="Polar residues" evidence="1">
    <location>
        <begin position="85"/>
        <end position="97"/>
    </location>
</feature>
<dbReference type="Proteomes" id="UP000887565">
    <property type="component" value="Unplaced"/>
</dbReference>
<dbReference type="WBParaSite" id="nRc.2.0.1.t43455-RA">
    <property type="protein sequence ID" value="nRc.2.0.1.t43455-RA"/>
    <property type="gene ID" value="nRc.2.0.1.g43455"/>
</dbReference>
<evidence type="ECO:0000313" key="2">
    <source>
        <dbReference type="Proteomes" id="UP000887565"/>
    </source>
</evidence>
<evidence type="ECO:0000313" key="3">
    <source>
        <dbReference type="WBParaSite" id="nRc.2.0.1.t43455-RA"/>
    </source>
</evidence>
<dbReference type="AlphaFoldDB" id="A0A915KZ47"/>
<organism evidence="2 3">
    <name type="scientific">Romanomermis culicivorax</name>
    <name type="common">Nematode worm</name>
    <dbReference type="NCBI Taxonomy" id="13658"/>
    <lineage>
        <taxon>Eukaryota</taxon>
        <taxon>Metazoa</taxon>
        <taxon>Ecdysozoa</taxon>
        <taxon>Nematoda</taxon>
        <taxon>Enoplea</taxon>
        <taxon>Dorylaimia</taxon>
        <taxon>Mermithida</taxon>
        <taxon>Mermithoidea</taxon>
        <taxon>Mermithidae</taxon>
        <taxon>Romanomermis</taxon>
    </lineage>
</organism>
<protein>
    <submittedName>
        <fullName evidence="3">Uncharacterized protein</fullName>
    </submittedName>
</protein>
<evidence type="ECO:0000256" key="1">
    <source>
        <dbReference type="SAM" id="MobiDB-lite"/>
    </source>
</evidence>